<protein>
    <submittedName>
        <fullName evidence="1">Uncharacterized protein</fullName>
    </submittedName>
</protein>
<evidence type="ECO:0000313" key="2">
    <source>
        <dbReference type="Proteomes" id="UP000828941"/>
    </source>
</evidence>
<name>A0ACB9QBA4_BAUVA</name>
<gene>
    <name evidence="1" type="ORF">L6164_001817</name>
</gene>
<dbReference type="EMBL" id="CM039426">
    <property type="protein sequence ID" value="KAI4357900.1"/>
    <property type="molecule type" value="Genomic_DNA"/>
</dbReference>
<accession>A0ACB9QBA4</accession>
<organism evidence="1 2">
    <name type="scientific">Bauhinia variegata</name>
    <name type="common">Purple orchid tree</name>
    <name type="synonym">Phanera variegata</name>
    <dbReference type="NCBI Taxonomy" id="167791"/>
    <lineage>
        <taxon>Eukaryota</taxon>
        <taxon>Viridiplantae</taxon>
        <taxon>Streptophyta</taxon>
        <taxon>Embryophyta</taxon>
        <taxon>Tracheophyta</taxon>
        <taxon>Spermatophyta</taxon>
        <taxon>Magnoliopsida</taxon>
        <taxon>eudicotyledons</taxon>
        <taxon>Gunneridae</taxon>
        <taxon>Pentapetalae</taxon>
        <taxon>rosids</taxon>
        <taxon>fabids</taxon>
        <taxon>Fabales</taxon>
        <taxon>Fabaceae</taxon>
        <taxon>Cercidoideae</taxon>
        <taxon>Cercideae</taxon>
        <taxon>Bauhiniinae</taxon>
        <taxon>Bauhinia</taxon>
    </lineage>
</organism>
<proteinExistence type="predicted"/>
<evidence type="ECO:0000313" key="1">
    <source>
        <dbReference type="EMBL" id="KAI4357900.1"/>
    </source>
</evidence>
<comment type="caution">
    <text evidence="1">The sequence shown here is derived from an EMBL/GenBank/DDBJ whole genome shotgun (WGS) entry which is preliminary data.</text>
</comment>
<sequence>MTILLSAILTWSSWLSGQLGLDQVGFFRLGRFWYLHLALPRPMPARSHPRTAPAAEPLAHPSLARTYRGREVKH</sequence>
<reference evidence="1 2" key="1">
    <citation type="journal article" date="2022" name="DNA Res.">
        <title>Chromosomal-level genome assembly of the orchid tree Bauhinia variegata (Leguminosae; Cercidoideae) supports the allotetraploid origin hypothesis of Bauhinia.</title>
        <authorList>
            <person name="Zhong Y."/>
            <person name="Chen Y."/>
            <person name="Zheng D."/>
            <person name="Pang J."/>
            <person name="Liu Y."/>
            <person name="Luo S."/>
            <person name="Meng S."/>
            <person name="Qian L."/>
            <person name="Wei D."/>
            <person name="Dai S."/>
            <person name="Zhou R."/>
        </authorList>
    </citation>
    <scope>NUCLEOTIDE SEQUENCE [LARGE SCALE GENOMIC DNA]</scope>
    <source>
        <strain evidence="1">BV-YZ2020</strain>
    </source>
</reference>
<keyword evidence="2" id="KW-1185">Reference proteome</keyword>
<dbReference type="Proteomes" id="UP000828941">
    <property type="component" value="Chromosome 1"/>
</dbReference>